<reference evidence="2" key="1">
    <citation type="submission" date="2023-03" db="EMBL/GenBank/DDBJ databases">
        <title>Electrophorus voltai genome.</title>
        <authorList>
            <person name="Bian C."/>
        </authorList>
    </citation>
    <scope>NUCLEOTIDE SEQUENCE</scope>
    <source>
        <strain evidence="2">CB-2022</strain>
        <tissue evidence="2">Muscle</tissue>
    </source>
</reference>
<proteinExistence type="predicted"/>
<organism evidence="2 3">
    <name type="scientific">Electrophorus voltai</name>
    <dbReference type="NCBI Taxonomy" id="2609070"/>
    <lineage>
        <taxon>Eukaryota</taxon>
        <taxon>Metazoa</taxon>
        <taxon>Chordata</taxon>
        <taxon>Craniata</taxon>
        <taxon>Vertebrata</taxon>
        <taxon>Euteleostomi</taxon>
        <taxon>Actinopterygii</taxon>
        <taxon>Neopterygii</taxon>
        <taxon>Teleostei</taxon>
        <taxon>Ostariophysi</taxon>
        <taxon>Gymnotiformes</taxon>
        <taxon>Gymnotoidei</taxon>
        <taxon>Gymnotidae</taxon>
        <taxon>Electrophorus</taxon>
    </lineage>
</organism>
<dbReference type="Proteomes" id="UP001239994">
    <property type="component" value="Unassembled WGS sequence"/>
</dbReference>
<dbReference type="AlphaFoldDB" id="A0AAD8ZN70"/>
<evidence type="ECO:0000313" key="2">
    <source>
        <dbReference type="EMBL" id="KAK1802438.1"/>
    </source>
</evidence>
<accession>A0AAD8ZN70</accession>
<comment type="caution">
    <text evidence="2">The sequence shown here is derived from an EMBL/GenBank/DDBJ whole genome shotgun (WGS) entry which is preliminary data.</text>
</comment>
<evidence type="ECO:0000313" key="3">
    <source>
        <dbReference type="Proteomes" id="UP001239994"/>
    </source>
</evidence>
<sequence>VDGSLERPEGWLDPRVCALRSGGAGVRVWIRPLCTVHTSCRHALTVPGKRVRNEVTANPASARRTSTPSAALRVLITPSRSWNRRRECSERSGSLPGAWAGAEDAAGMSMRERRSSAGRVKGEEERGGPSAHAARGSARLGHDGVPLGGLVPEMASRVRNWKGSVRGHLGLNRTDSTCSAEEEFGGHSSNTTHRYNPIRGHSSNTTHRYNPLRGHSSNTTHHYNPVRGHSSNTTLCYKGSVAQPSNPSVNSDGTTIGHHTAQLGFEPVIERSAASEPSECDEGAMGEKRRVSVTPGGSGET</sequence>
<feature type="compositionally biased region" description="Basic and acidic residues" evidence="1">
    <location>
        <begin position="110"/>
        <end position="127"/>
    </location>
</feature>
<feature type="compositionally biased region" description="Polar residues" evidence="1">
    <location>
        <begin position="242"/>
        <end position="254"/>
    </location>
</feature>
<keyword evidence="3" id="KW-1185">Reference proteome</keyword>
<dbReference type="EMBL" id="JAROKS010000007">
    <property type="protein sequence ID" value="KAK1802438.1"/>
    <property type="molecule type" value="Genomic_DNA"/>
</dbReference>
<protein>
    <submittedName>
        <fullName evidence="2">Uncharacterized protein</fullName>
    </submittedName>
</protein>
<feature type="region of interest" description="Disordered" evidence="1">
    <location>
        <begin position="85"/>
        <end position="143"/>
    </location>
</feature>
<name>A0AAD8ZN70_9TELE</name>
<evidence type="ECO:0000256" key="1">
    <source>
        <dbReference type="SAM" id="MobiDB-lite"/>
    </source>
</evidence>
<gene>
    <name evidence="2" type="ORF">P4O66_022099</name>
</gene>
<feature type="non-terminal residue" evidence="2">
    <location>
        <position position="1"/>
    </location>
</feature>
<feature type="region of interest" description="Disordered" evidence="1">
    <location>
        <begin position="179"/>
        <end position="301"/>
    </location>
</feature>